<evidence type="ECO:0000256" key="2">
    <source>
        <dbReference type="ARBA" id="ARBA00022898"/>
    </source>
</evidence>
<evidence type="ECO:0000259" key="6">
    <source>
        <dbReference type="PROSITE" id="PS50949"/>
    </source>
</evidence>
<keyword evidence="7" id="KW-0808">Transferase</keyword>
<dbReference type="InterPro" id="IPR015421">
    <property type="entry name" value="PyrdxlP-dep_Trfase_major"/>
</dbReference>
<reference evidence="7 8" key="1">
    <citation type="submission" date="2020-06" db="EMBL/GenBank/DDBJ databases">
        <authorList>
            <person name="Grouzdev D.S."/>
        </authorList>
    </citation>
    <scope>NUCLEOTIDE SEQUENCE [LARGE SCALE GENOMIC DNA]</scope>
    <source>
        <strain evidence="7 8">HO-A22</strain>
    </source>
</reference>
<dbReference type="InterPro" id="IPR015424">
    <property type="entry name" value="PyrdxlP-dep_Trfase"/>
</dbReference>
<proteinExistence type="inferred from homology"/>
<accession>A0A7Y6Q7L8</accession>
<evidence type="ECO:0000256" key="1">
    <source>
        <dbReference type="ARBA" id="ARBA00005384"/>
    </source>
</evidence>
<dbReference type="InterPro" id="IPR036388">
    <property type="entry name" value="WH-like_DNA-bd_sf"/>
</dbReference>
<dbReference type="GO" id="GO:0003677">
    <property type="term" value="F:DNA binding"/>
    <property type="evidence" value="ECO:0007669"/>
    <property type="project" value="UniProtKB-KW"/>
</dbReference>
<dbReference type="EMBL" id="JABWDU010000003">
    <property type="protein sequence ID" value="NVD40537.1"/>
    <property type="molecule type" value="Genomic_DNA"/>
</dbReference>
<evidence type="ECO:0000256" key="5">
    <source>
        <dbReference type="ARBA" id="ARBA00023163"/>
    </source>
</evidence>
<protein>
    <submittedName>
        <fullName evidence="7">PLP-dependent aminotransferase family protein</fullName>
    </submittedName>
</protein>
<dbReference type="PANTHER" id="PTHR46577">
    <property type="entry name" value="HTH-TYPE TRANSCRIPTIONAL REGULATORY PROTEIN GABR"/>
    <property type="match status" value="1"/>
</dbReference>
<keyword evidence="7" id="KW-0032">Aminotransferase</keyword>
<dbReference type="CDD" id="cd00609">
    <property type="entry name" value="AAT_like"/>
    <property type="match status" value="1"/>
</dbReference>
<dbReference type="Gene3D" id="3.40.640.10">
    <property type="entry name" value="Type I PLP-dependent aspartate aminotransferase-like (Major domain)"/>
    <property type="match status" value="1"/>
</dbReference>
<sequence length="494" mass="54096">MNSAGSRRTGAARRIYLDLREQISAGIYAPGDRLPSSRALAVELGVSRTTITAAFDQLVSEGYISSHQGAASLVSYIAGEKTQHRGPSLQWTQRPMSAYAARLMELPIQYAASRPGLEFDFRYGDIAAADFPTLLWRRAMNAALLRRRGSLFYEHPAGSALLRQHLQSYLWRARGIRCGSDQIIVVSGSQQALDLCARVLVDNGDRVVIENPCYAMARNIMAAVGADIIAVSCDDAGLVVEDLPRQGQSALAYVTPSHQFPLGGVLPQSRREALLTWAYAAGAYVVEDDYDGEYRYDVKPIPPLFQSDQDRVIYVGTVSKTLSPALRLGYLVVPRPLIDVFTRSKQLADRHSPTLEQEALTILLESGAYERHVRKMRRSNADRRAALISTLTSCFGEKIDIVGTSAGLHVVVWFRDIGAQHEARLIEAAQEARIGIYPVSPLYLERKPDLAGLVLGYAALTPDELRRGAEKLALAVHGFEALLSGSSDGEAAQI</sequence>
<dbReference type="SUPFAM" id="SSF53383">
    <property type="entry name" value="PLP-dependent transferases"/>
    <property type="match status" value="1"/>
</dbReference>
<dbReference type="GO" id="GO:0030170">
    <property type="term" value="F:pyridoxal phosphate binding"/>
    <property type="evidence" value="ECO:0007669"/>
    <property type="project" value="InterPro"/>
</dbReference>
<dbReference type="InterPro" id="IPR051446">
    <property type="entry name" value="HTH_trans_reg/aminotransferase"/>
</dbReference>
<gene>
    <name evidence="7" type="ORF">HT585_16840</name>
</gene>
<organism evidence="7 8">
    <name type="scientific">Ensifer oleiphilus</name>
    <dbReference type="NCBI Taxonomy" id="2742698"/>
    <lineage>
        <taxon>Bacteria</taxon>
        <taxon>Pseudomonadati</taxon>
        <taxon>Pseudomonadota</taxon>
        <taxon>Alphaproteobacteria</taxon>
        <taxon>Hyphomicrobiales</taxon>
        <taxon>Rhizobiaceae</taxon>
        <taxon>Sinorhizobium/Ensifer group</taxon>
        <taxon>Ensifer</taxon>
    </lineage>
</organism>
<dbReference type="Pfam" id="PF00392">
    <property type="entry name" value="GntR"/>
    <property type="match status" value="1"/>
</dbReference>
<dbReference type="Pfam" id="PF00155">
    <property type="entry name" value="Aminotran_1_2"/>
    <property type="match status" value="1"/>
</dbReference>
<feature type="domain" description="HTH gntR-type" evidence="6">
    <location>
        <begin position="9"/>
        <end position="77"/>
    </location>
</feature>
<dbReference type="GO" id="GO:0003700">
    <property type="term" value="F:DNA-binding transcription factor activity"/>
    <property type="evidence" value="ECO:0007669"/>
    <property type="project" value="InterPro"/>
</dbReference>
<dbReference type="SUPFAM" id="SSF46785">
    <property type="entry name" value="Winged helix' DNA-binding domain"/>
    <property type="match status" value="1"/>
</dbReference>
<dbReference type="PROSITE" id="PS50949">
    <property type="entry name" value="HTH_GNTR"/>
    <property type="match status" value="1"/>
</dbReference>
<keyword evidence="8" id="KW-1185">Reference proteome</keyword>
<dbReference type="AlphaFoldDB" id="A0A7Y6Q7L8"/>
<dbReference type="SMART" id="SM00345">
    <property type="entry name" value="HTH_GNTR"/>
    <property type="match status" value="1"/>
</dbReference>
<dbReference type="InterPro" id="IPR000524">
    <property type="entry name" value="Tscrpt_reg_HTH_GntR"/>
</dbReference>
<evidence type="ECO:0000256" key="4">
    <source>
        <dbReference type="ARBA" id="ARBA00023125"/>
    </source>
</evidence>
<evidence type="ECO:0000313" key="7">
    <source>
        <dbReference type="EMBL" id="NVD40537.1"/>
    </source>
</evidence>
<dbReference type="PANTHER" id="PTHR46577:SF1">
    <property type="entry name" value="HTH-TYPE TRANSCRIPTIONAL REGULATORY PROTEIN GABR"/>
    <property type="match status" value="1"/>
</dbReference>
<keyword evidence="4" id="KW-0238">DNA-binding</keyword>
<comment type="caution">
    <text evidence="7">The sequence shown here is derived from an EMBL/GenBank/DDBJ whole genome shotgun (WGS) entry which is preliminary data.</text>
</comment>
<dbReference type="GO" id="GO:0008483">
    <property type="term" value="F:transaminase activity"/>
    <property type="evidence" value="ECO:0007669"/>
    <property type="project" value="UniProtKB-KW"/>
</dbReference>
<name>A0A7Y6Q7L8_9HYPH</name>
<keyword evidence="3" id="KW-0805">Transcription regulation</keyword>
<comment type="similarity">
    <text evidence="1">In the C-terminal section; belongs to the class-I pyridoxal-phosphate-dependent aminotransferase family.</text>
</comment>
<dbReference type="Gene3D" id="1.10.10.10">
    <property type="entry name" value="Winged helix-like DNA-binding domain superfamily/Winged helix DNA-binding domain"/>
    <property type="match status" value="1"/>
</dbReference>
<dbReference type="InterPro" id="IPR004839">
    <property type="entry name" value="Aminotransferase_I/II_large"/>
</dbReference>
<keyword evidence="5" id="KW-0804">Transcription</keyword>
<keyword evidence="2" id="KW-0663">Pyridoxal phosphate</keyword>
<dbReference type="CDD" id="cd07377">
    <property type="entry name" value="WHTH_GntR"/>
    <property type="match status" value="1"/>
</dbReference>
<dbReference type="Proteomes" id="UP000520198">
    <property type="component" value="Unassembled WGS sequence"/>
</dbReference>
<dbReference type="InterPro" id="IPR036390">
    <property type="entry name" value="WH_DNA-bd_sf"/>
</dbReference>
<evidence type="ECO:0000256" key="3">
    <source>
        <dbReference type="ARBA" id="ARBA00023015"/>
    </source>
</evidence>
<dbReference type="PRINTS" id="PR00035">
    <property type="entry name" value="HTHGNTR"/>
</dbReference>
<evidence type="ECO:0000313" key="8">
    <source>
        <dbReference type="Proteomes" id="UP000520198"/>
    </source>
</evidence>